<comment type="caution">
    <text evidence="9">The sequence shown here is derived from an EMBL/GenBank/DDBJ whole genome shotgun (WGS) entry which is preliminary data.</text>
</comment>
<dbReference type="Proteomes" id="UP000218327">
    <property type="component" value="Unassembled WGS sequence"/>
</dbReference>
<keyword evidence="5" id="KW-0574">Periplasm</keyword>
<gene>
    <name evidence="9" type="ORF">COA96_02480</name>
</gene>
<feature type="signal peptide" evidence="7">
    <location>
        <begin position="1"/>
        <end position="23"/>
    </location>
</feature>
<accession>A0A2A5B9P9</accession>
<dbReference type="Gene3D" id="3.40.30.10">
    <property type="entry name" value="Glutaredoxin"/>
    <property type="match status" value="1"/>
</dbReference>
<keyword evidence="4" id="KW-0676">Redox-active center</keyword>
<keyword evidence="3 5" id="KW-1015">Disulfide bond</keyword>
<dbReference type="PIRSF" id="PIRSF001488">
    <property type="entry name" value="Tdi_protein"/>
    <property type="match status" value="1"/>
</dbReference>
<dbReference type="AlphaFoldDB" id="A0A2A5B9P9"/>
<feature type="chain" id="PRO_5012585318" description="Thiol:disulfide interchange protein" evidence="7">
    <location>
        <begin position="24"/>
        <end position="218"/>
    </location>
</feature>
<dbReference type="GO" id="GO:0016491">
    <property type="term" value="F:oxidoreductase activity"/>
    <property type="evidence" value="ECO:0007669"/>
    <property type="project" value="InterPro"/>
</dbReference>
<evidence type="ECO:0000313" key="9">
    <source>
        <dbReference type="EMBL" id="PCJ27736.1"/>
    </source>
</evidence>
<keyword evidence="2 7" id="KW-0732">Signal</keyword>
<dbReference type="CDD" id="cd03019">
    <property type="entry name" value="DsbA_DsbA"/>
    <property type="match status" value="1"/>
</dbReference>
<evidence type="ECO:0000256" key="4">
    <source>
        <dbReference type="ARBA" id="ARBA00023284"/>
    </source>
</evidence>
<dbReference type="InterPro" id="IPR036249">
    <property type="entry name" value="Thioredoxin-like_sf"/>
</dbReference>
<evidence type="ECO:0000256" key="1">
    <source>
        <dbReference type="ARBA" id="ARBA00005791"/>
    </source>
</evidence>
<dbReference type="SUPFAM" id="SSF52833">
    <property type="entry name" value="Thioredoxin-like"/>
    <property type="match status" value="1"/>
</dbReference>
<evidence type="ECO:0000259" key="8">
    <source>
        <dbReference type="Pfam" id="PF01323"/>
    </source>
</evidence>
<proteinExistence type="inferred from homology"/>
<protein>
    <recommendedName>
        <fullName evidence="5">Thiol:disulfide interchange protein</fullName>
    </recommendedName>
</protein>
<dbReference type="InterPro" id="IPR001853">
    <property type="entry name" value="DSBA-like_thioredoxin_dom"/>
</dbReference>
<organism evidence="9 10">
    <name type="scientific">SAR86 cluster bacterium</name>
    <dbReference type="NCBI Taxonomy" id="2030880"/>
    <lineage>
        <taxon>Bacteria</taxon>
        <taxon>Pseudomonadati</taxon>
        <taxon>Pseudomonadota</taxon>
        <taxon>Gammaproteobacteria</taxon>
        <taxon>SAR86 cluster</taxon>
    </lineage>
</organism>
<dbReference type="GO" id="GO:0042597">
    <property type="term" value="C:periplasmic space"/>
    <property type="evidence" value="ECO:0007669"/>
    <property type="project" value="UniProtKB-SubCell"/>
</dbReference>
<comment type="similarity">
    <text evidence="1">Belongs to the thioredoxin family. DsbA subfamily.</text>
</comment>
<evidence type="ECO:0000256" key="3">
    <source>
        <dbReference type="ARBA" id="ARBA00023157"/>
    </source>
</evidence>
<evidence type="ECO:0000256" key="6">
    <source>
        <dbReference type="PIRSR" id="PIRSR001488-1"/>
    </source>
</evidence>
<feature type="disulfide bond" description="Redox-active" evidence="6">
    <location>
        <begin position="59"/>
        <end position="62"/>
    </location>
</feature>
<dbReference type="Pfam" id="PF01323">
    <property type="entry name" value="DSBA"/>
    <property type="match status" value="1"/>
</dbReference>
<sequence length="218" mass="24598">MMKRTMQIFTFALLMPLAFSSFGQIEKYVAGTHYTELRAPVNTNDSSKVEVLEAFWYGCSHCFRFEPLLADFESSLGDDVEFVRFPAMWNGLMKIHAQVYYAAEALDALDVLHDPVFAAINVEGNRLQSERQIGELFAKHGIEEAAFAAAFNSFSVKTKVNQAEARMQDYEIRSTPNMIVNGKYLVTTGENVRTQAAMLEVVSFLVEKERRLLPTSGE</sequence>
<name>A0A2A5B9P9_9GAMM</name>
<evidence type="ECO:0000256" key="7">
    <source>
        <dbReference type="SAM" id="SignalP"/>
    </source>
</evidence>
<reference evidence="10" key="1">
    <citation type="submission" date="2017-08" db="EMBL/GenBank/DDBJ databases">
        <title>A dynamic microbial community with high functional redundancy inhabits the cold, oxic subseafloor aquifer.</title>
        <authorList>
            <person name="Tully B.J."/>
            <person name="Wheat C.G."/>
            <person name="Glazer B.T."/>
            <person name="Huber J.A."/>
        </authorList>
    </citation>
    <scope>NUCLEOTIDE SEQUENCE [LARGE SCALE GENOMIC DNA]</scope>
</reference>
<dbReference type="PANTHER" id="PTHR35891:SF2">
    <property type="entry name" value="THIOL:DISULFIDE INTERCHANGE PROTEIN DSBA"/>
    <property type="match status" value="1"/>
</dbReference>
<evidence type="ECO:0000256" key="5">
    <source>
        <dbReference type="PIRNR" id="PIRNR001488"/>
    </source>
</evidence>
<comment type="subcellular location">
    <subcellularLocation>
        <location evidence="5">Periplasm</location>
    </subcellularLocation>
</comment>
<evidence type="ECO:0000256" key="2">
    <source>
        <dbReference type="ARBA" id="ARBA00022729"/>
    </source>
</evidence>
<dbReference type="InterPro" id="IPR050824">
    <property type="entry name" value="Thiol_disulfide_DsbA"/>
</dbReference>
<evidence type="ECO:0000313" key="10">
    <source>
        <dbReference type="Proteomes" id="UP000218327"/>
    </source>
</evidence>
<dbReference type="EMBL" id="NVVJ01000005">
    <property type="protein sequence ID" value="PCJ27736.1"/>
    <property type="molecule type" value="Genomic_DNA"/>
</dbReference>
<dbReference type="PANTHER" id="PTHR35891">
    <property type="entry name" value="THIOL:DISULFIDE INTERCHANGE PROTEIN DSBA"/>
    <property type="match status" value="1"/>
</dbReference>
<feature type="domain" description="DSBA-like thioredoxin" evidence="8">
    <location>
        <begin position="97"/>
        <end position="186"/>
    </location>
</feature>
<dbReference type="InterPro" id="IPR023205">
    <property type="entry name" value="DsbA/DsbL"/>
</dbReference>